<evidence type="ECO:0000313" key="8">
    <source>
        <dbReference type="Proteomes" id="UP000627521"/>
    </source>
</evidence>
<evidence type="ECO:0000256" key="1">
    <source>
        <dbReference type="ARBA" id="ARBA00005382"/>
    </source>
</evidence>
<feature type="domain" description="Glycosyl hydrolase family 30 TIM-barrel" evidence="5">
    <location>
        <begin position="102"/>
        <end position="432"/>
    </location>
</feature>
<dbReference type="InterPro" id="IPR033452">
    <property type="entry name" value="GH30_C"/>
</dbReference>
<gene>
    <name evidence="7" type="ORF">IEG06_00770</name>
</gene>
<evidence type="ECO:0000256" key="3">
    <source>
        <dbReference type="ARBA" id="ARBA00022801"/>
    </source>
</evidence>
<keyword evidence="8" id="KW-1185">Reference proteome</keyword>
<proteinExistence type="inferred from homology"/>
<dbReference type="Pfam" id="PF02055">
    <property type="entry name" value="Glyco_hydro_30"/>
    <property type="match status" value="1"/>
</dbReference>
<organism evidence="7 8">
    <name type="scientific">Olleya marilimosa</name>
    <dbReference type="NCBI Taxonomy" id="272164"/>
    <lineage>
        <taxon>Bacteria</taxon>
        <taxon>Pseudomonadati</taxon>
        <taxon>Bacteroidota</taxon>
        <taxon>Flavobacteriia</taxon>
        <taxon>Flavobacteriales</taxon>
        <taxon>Flavobacteriaceae</taxon>
    </lineage>
</organism>
<dbReference type="SUPFAM" id="SSF51445">
    <property type="entry name" value="(Trans)glycosidases"/>
    <property type="match status" value="1"/>
</dbReference>
<comment type="similarity">
    <text evidence="1 4">Belongs to the glycosyl hydrolase 30 family.</text>
</comment>
<dbReference type="PANTHER" id="PTHR11069">
    <property type="entry name" value="GLUCOSYLCERAMIDASE"/>
    <property type="match status" value="1"/>
</dbReference>
<evidence type="ECO:0000313" key="7">
    <source>
        <dbReference type="EMBL" id="MBD3861962.1"/>
    </source>
</evidence>
<dbReference type="Pfam" id="PF17189">
    <property type="entry name" value="Glyco_hydro_30C"/>
    <property type="match status" value="1"/>
</dbReference>
<reference evidence="7 8" key="1">
    <citation type="submission" date="2020-09" db="EMBL/GenBank/DDBJ databases">
        <title>Bacillus nautilus sp. nov., Chryseoglobus crepusculi sp. nov, and Psychrobacter noctis sp. nov., isolated from deep-sea sponges from the equatorial Atlantic.</title>
        <authorList>
            <person name="Stennett H.L."/>
            <person name="Williams S.E."/>
        </authorList>
    </citation>
    <scope>NUCLEOTIDE SEQUENCE [LARGE SCALE GENOMIC DNA]</scope>
    <source>
        <strain evidence="7 8">28M-24</strain>
    </source>
</reference>
<accession>A0ABR8LP12</accession>
<sequence>MITKQEPTNLHNKKIILMNLLKPYNLKFYFTLLLLVAFQACNEDDIKTYPPPTIADVNVDFYLTSPDQANLLKATTNGLFPMVANSNFTINVTESTSYQEMDGFGYTLTGGSAMLINNMSTSSRSELLQELFGTGDNSIGISYLRISIGASDLDATTFSYNDLPSGQTDENLDNFSINPNMSNLVPVLNEILAINPNIKILATPWSAPTWMKDNNSTIGGALLPQYYNTYANYFVKYIEAMATQGITIDAITIQNEPENPYNNPSMVMSADQQKDFIKNNLGPVFQTENISTKIILFDHNLDNPDYPISILNDASAKSYVDGSAFHLYAGQISNMSLVHNEHPDKNVYFTEQWIQAPGDFYSDIRWHVRELIVGAPRHWSKNVLQWNLAADPNNNPHTDGGCTECLGAITIDGNSVQRNPGYYIIAHASKFVPAGSVRIESNTSFEFPNVAYKTPDNKIVVIVLNNSDVQKSLNINVETQPISVTMPAGAVATFVW</sequence>
<dbReference type="PRINTS" id="PR00843">
    <property type="entry name" value="GLHYDRLASE30"/>
</dbReference>
<dbReference type="Gene3D" id="3.20.20.80">
    <property type="entry name" value="Glycosidases"/>
    <property type="match status" value="1"/>
</dbReference>
<comment type="caution">
    <text evidence="7">The sequence shown here is derived from an EMBL/GenBank/DDBJ whole genome shotgun (WGS) entry which is preliminary data.</text>
</comment>
<dbReference type="Gene3D" id="2.60.40.1180">
    <property type="entry name" value="Golgi alpha-mannosidase II"/>
    <property type="match status" value="1"/>
</dbReference>
<dbReference type="InterPro" id="IPR033453">
    <property type="entry name" value="Glyco_hydro_30_TIM-barrel"/>
</dbReference>
<name>A0ABR8LP12_9FLAO</name>
<evidence type="ECO:0000259" key="5">
    <source>
        <dbReference type="Pfam" id="PF02055"/>
    </source>
</evidence>
<dbReference type="InterPro" id="IPR001139">
    <property type="entry name" value="Glyco_hydro_30"/>
</dbReference>
<keyword evidence="3 4" id="KW-0378">Hydrolase</keyword>
<evidence type="ECO:0000256" key="4">
    <source>
        <dbReference type="RuleBase" id="RU361188"/>
    </source>
</evidence>
<evidence type="ECO:0000256" key="2">
    <source>
        <dbReference type="ARBA" id="ARBA00022729"/>
    </source>
</evidence>
<dbReference type="SUPFAM" id="SSF51011">
    <property type="entry name" value="Glycosyl hydrolase domain"/>
    <property type="match status" value="1"/>
</dbReference>
<dbReference type="PANTHER" id="PTHR11069:SF23">
    <property type="entry name" value="LYSOSOMAL ACID GLUCOSYLCERAMIDASE"/>
    <property type="match status" value="1"/>
</dbReference>
<feature type="domain" description="Glycosyl hydrolase family 30 beta sandwich" evidence="6">
    <location>
        <begin position="435"/>
        <end position="494"/>
    </location>
</feature>
<dbReference type="InterPro" id="IPR013780">
    <property type="entry name" value="Glyco_hydro_b"/>
</dbReference>
<dbReference type="InterPro" id="IPR017853">
    <property type="entry name" value="GH"/>
</dbReference>
<keyword evidence="2" id="KW-0732">Signal</keyword>
<dbReference type="Proteomes" id="UP000627521">
    <property type="component" value="Unassembled WGS sequence"/>
</dbReference>
<dbReference type="EMBL" id="JACXXH010000001">
    <property type="protein sequence ID" value="MBD3861962.1"/>
    <property type="molecule type" value="Genomic_DNA"/>
</dbReference>
<evidence type="ECO:0000259" key="6">
    <source>
        <dbReference type="Pfam" id="PF17189"/>
    </source>
</evidence>
<protein>
    <submittedName>
        <fullName evidence="7">Glucosylceramidase</fullName>
    </submittedName>
</protein>
<keyword evidence="4" id="KW-0326">Glycosidase</keyword>